<dbReference type="GO" id="GO:0061908">
    <property type="term" value="C:phagophore"/>
    <property type="evidence" value="ECO:0000318"/>
    <property type="project" value="GO_Central"/>
</dbReference>
<dbReference type="AlphaFoldDB" id="A0A2K1YHX6"/>
<proteinExistence type="predicted"/>
<gene>
    <name evidence="2" type="ORF">POPTR_011G096200</name>
</gene>
<dbReference type="InterPro" id="IPR053273">
    <property type="entry name" value="CST_Regulator"/>
</dbReference>
<dbReference type="EMBL" id="CM009300">
    <property type="protein sequence ID" value="PNT12628.1"/>
    <property type="molecule type" value="Genomic_DNA"/>
</dbReference>
<protein>
    <submittedName>
        <fullName evidence="2">Uncharacterized protein</fullName>
    </submittedName>
</protein>
<dbReference type="Proteomes" id="UP000006729">
    <property type="component" value="Chromosome 11"/>
</dbReference>
<evidence type="ECO:0000256" key="1">
    <source>
        <dbReference type="SAM" id="MobiDB-lite"/>
    </source>
</evidence>
<dbReference type="InParanoid" id="A0A2K1YHX6"/>
<keyword evidence="3" id="KW-1185">Reference proteome</keyword>
<name>A0A2K1YHX6_POPTR</name>
<dbReference type="STRING" id="3694.A0A2K1YHX6"/>
<dbReference type="PANTHER" id="PTHR34659:SF1">
    <property type="entry name" value="PROTEIN EGT2"/>
    <property type="match status" value="1"/>
</dbReference>
<dbReference type="GO" id="GO:0006950">
    <property type="term" value="P:response to stress"/>
    <property type="evidence" value="ECO:0000318"/>
    <property type="project" value="GO_Central"/>
</dbReference>
<feature type="region of interest" description="Disordered" evidence="1">
    <location>
        <begin position="111"/>
        <end position="130"/>
    </location>
</feature>
<accession>A0A2K1YHX6</accession>
<sequence length="490" mass="53626">MDLKSKGMAWAGDIYQKFEIMCHEVDNVVKKVSFFLSVLFLFFTLSRIPSCTQSTNMIRVFLILQLLSDIVHDLIPPLMDPAKCEAPAAALKRNAAMGSCIIKSMIGVDDDHGHTSQAKQSPVELSDSDPMTKQLGKEFWELQVANQLAFTRNSEELLEGEESESAPGIVDVTTESSDMNIEENAVEENSSEPEELESITHGNKEPFEASSEFANFSCENARGSLDEVSPVTSVRGEDFQCPQEVGTVCDSSADDSYSTGIIVSSSQMAFSVVSSEKAVAEMELVSPRSSIFRESHSLPRNPFNNITTKLIYSSNACNLGGHDSDSSTMLLSSTSAQSDSSVGLLSSTSTPTVSCKIKATEMGLAASNSVLSLIWVWFGIQTTFCACACAFQKHSENIKADETCLVHIDISSYETKLSLNIILAIANNLLMFRCSDDSAVDDLTESKMENIDLSDNVKLEESCVIVDDNLLYEVARRNRKLRSYKVIPLS</sequence>
<evidence type="ECO:0000313" key="3">
    <source>
        <dbReference type="Proteomes" id="UP000006729"/>
    </source>
</evidence>
<organism evidence="2 3">
    <name type="scientific">Populus trichocarpa</name>
    <name type="common">Western balsam poplar</name>
    <name type="synonym">Populus balsamifera subsp. trichocarpa</name>
    <dbReference type="NCBI Taxonomy" id="3694"/>
    <lineage>
        <taxon>Eukaryota</taxon>
        <taxon>Viridiplantae</taxon>
        <taxon>Streptophyta</taxon>
        <taxon>Embryophyta</taxon>
        <taxon>Tracheophyta</taxon>
        <taxon>Spermatophyta</taxon>
        <taxon>Magnoliopsida</taxon>
        <taxon>eudicotyledons</taxon>
        <taxon>Gunneridae</taxon>
        <taxon>Pentapetalae</taxon>
        <taxon>rosids</taxon>
        <taxon>fabids</taxon>
        <taxon>Malpighiales</taxon>
        <taxon>Salicaceae</taxon>
        <taxon>Saliceae</taxon>
        <taxon>Populus</taxon>
    </lineage>
</organism>
<reference evidence="2 3" key="1">
    <citation type="journal article" date="2006" name="Science">
        <title>The genome of black cottonwood, Populus trichocarpa (Torr. &amp; Gray).</title>
        <authorList>
            <person name="Tuskan G.A."/>
            <person name="Difazio S."/>
            <person name="Jansson S."/>
            <person name="Bohlmann J."/>
            <person name="Grigoriev I."/>
            <person name="Hellsten U."/>
            <person name="Putnam N."/>
            <person name="Ralph S."/>
            <person name="Rombauts S."/>
            <person name="Salamov A."/>
            <person name="Schein J."/>
            <person name="Sterck L."/>
            <person name="Aerts A."/>
            <person name="Bhalerao R.R."/>
            <person name="Bhalerao R.P."/>
            <person name="Blaudez D."/>
            <person name="Boerjan W."/>
            <person name="Brun A."/>
            <person name="Brunner A."/>
            <person name="Busov V."/>
            <person name="Campbell M."/>
            <person name="Carlson J."/>
            <person name="Chalot M."/>
            <person name="Chapman J."/>
            <person name="Chen G.L."/>
            <person name="Cooper D."/>
            <person name="Coutinho P.M."/>
            <person name="Couturier J."/>
            <person name="Covert S."/>
            <person name="Cronk Q."/>
            <person name="Cunningham R."/>
            <person name="Davis J."/>
            <person name="Degroeve S."/>
            <person name="Dejardin A."/>
            <person name="Depamphilis C."/>
            <person name="Detter J."/>
            <person name="Dirks B."/>
            <person name="Dubchak I."/>
            <person name="Duplessis S."/>
            <person name="Ehlting J."/>
            <person name="Ellis B."/>
            <person name="Gendler K."/>
            <person name="Goodstein D."/>
            <person name="Gribskov M."/>
            <person name="Grimwood J."/>
            <person name="Groover A."/>
            <person name="Gunter L."/>
            <person name="Hamberger B."/>
            <person name="Heinze B."/>
            <person name="Helariutta Y."/>
            <person name="Henrissat B."/>
            <person name="Holligan D."/>
            <person name="Holt R."/>
            <person name="Huang W."/>
            <person name="Islam-Faridi N."/>
            <person name="Jones S."/>
            <person name="Jones-Rhoades M."/>
            <person name="Jorgensen R."/>
            <person name="Joshi C."/>
            <person name="Kangasjarvi J."/>
            <person name="Karlsson J."/>
            <person name="Kelleher C."/>
            <person name="Kirkpatrick R."/>
            <person name="Kirst M."/>
            <person name="Kohler A."/>
            <person name="Kalluri U."/>
            <person name="Larimer F."/>
            <person name="Leebens-Mack J."/>
            <person name="Leple J.C."/>
            <person name="Locascio P."/>
            <person name="Lou Y."/>
            <person name="Lucas S."/>
            <person name="Martin F."/>
            <person name="Montanini B."/>
            <person name="Napoli C."/>
            <person name="Nelson D.R."/>
            <person name="Nelson C."/>
            <person name="Nieminen K."/>
            <person name="Nilsson O."/>
            <person name="Pereda V."/>
            <person name="Peter G."/>
            <person name="Philippe R."/>
            <person name="Pilate G."/>
            <person name="Poliakov A."/>
            <person name="Razumovskaya J."/>
            <person name="Richardson P."/>
            <person name="Rinaldi C."/>
            <person name="Ritland K."/>
            <person name="Rouze P."/>
            <person name="Ryaboy D."/>
            <person name="Schmutz J."/>
            <person name="Schrader J."/>
            <person name="Segerman B."/>
            <person name="Shin H."/>
            <person name="Siddiqui A."/>
            <person name="Sterky F."/>
            <person name="Terry A."/>
            <person name="Tsai C.J."/>
            <person name="Uberbacher E."/>
            <person name="Unneberg P."/>
            <person name="Vahala J."/>
            <person name="Wall K."/>
            <person name="Wessler S."/>
            <person name="Yang G."/>
            <person name="Yin T."/>
            <person name="Douglas C."/>
            <person name="Marra M."/>
            <person name="Sandberg G."/>
            <person name="Van de Peer Y."/>
            <person name="Rokhsar D."/>
        </authorList>
    </citation>
    <scope>NUCLEOTIDE SEQUENCE [LARGE SCALE GENOMIC DNA]</scope>
    <source>
        <strain evidence="3">cv. Nisqually</strain>
    </source>
</reference>
<evidence type="ECO:0000313" key="2">
    <source>
        <dbReference type="EMBL" id="PNT12628.1"/>
    </source>
</evidence>
<dbReference type="GO" id="GO:0005776">
    <property type="term" value="C:autophagosome"/>
    <property type="evidence" value="ECO:0000318"/>
    <property type="project" value="GO_Central"/>
</dbReference>
<dbReference type="PANTHER" id="PTHR34659">
    <property type="entry name" value="BNAA05G11610D PROTEIN"/>
    <property type="match status" value="1"/>
</dbReference>